<proteinExistence type="predicted"/>
<evidence type="ECO:0000256" key="1">
    <source>
        <dbReference type="SAM" id="MobiDB-lite"/>
    </source>
</evidence>
<dbReference type="EMBL" id="BAAAMU010000029">
    <property type="protein sequence ID" value="GAA1641076.1"/>
    <property type="molecule type" value="Genomic_DNA"/>
</dbReference>
<sequence>MRRGDVDCGATRWPINRPARTANRSALTTPPIGRSPPRRTVKLGVLAALAQRIVVRCHTNDVTCEEGVDCLSRHLALAGRT</sequence>
<protein>
    <submittedName>
        <fullName evidence="2">Uncharacterized protein</fullName>
    </submittedName>
</protein>
<feature type="region of interest" description="Disordered" evidence="1">
    <location>
        <begin position="19"/>
        <end position="38"/>
    </location>
</feature>
<organism evidence="2 3">
    <name type="scientific">Nonomuraea maheshkhaliensis</name>
    <dbReference type="NCBI Taxonomy" id="419590"/>
    <lineage>
        <taxon>Bacteria</taxon>
        <taxon>Bacillati</taxon>
        <taxon>Actinomycetota</taxon>
        <taxon>Actinomycetes</taxon>
        <taxon>Streptosporangiales</taxon>
        <taxon>Streptosporangiaceae</taxon>
        <taxon>Nonomuraea</taxon>
    </lineage>
</organism>
<name>A0ABN2FCU0_9ACTN</name>
<keyword evidence="3" id="KW-1185">Reference proteome</keyword>
<gene>
    <name evidence="2" type="ORF">GCM10009733_042650</name>
</gene>
<comment type="caution">
    <text evidence="2">The sequence shown here is derived from an EMBL/GenBank/DDBJ whole genome shotgun (WGS) entry which is preliminary data.</text>
</comment>
<dbReference type="Proteomes" id="UP001500064">
    <property type="component" value="Unassembled WGS sequence"/>
</dbReference>
<evidence type="ECO:0000313" key="3">
    <source>
        <dbReference type="Proteomes" id="UP001500064"/>
    </source>
</evidence>
<accession>A0ABN2FCU0</accession>
<evidence type="ECO:0000313" key="2">
    <source>
        <dbReference type="EMBL" id="GAA1641076.1"/>
    </source>
</evidence>
<reference evidence="2 3" key="1">
    <citation type="journal article" date="2019" name="Int. J. Syst. Evol. Microbiol.">
        <title>The Global Catalogue of Microorganisms (GCM) 10K type strain sequencing project: providing services to taxonomists for standard genome sequencing and annotation.</title>
        <authorList>
            <consortium name="The Broad Institute Genomics Platform"/>
            <consortium name="The Broad Institute Genome Sequencing Center for Infectious Disease"/>
            <person name="Wu L."/>
            <person name="Ma J."/>
        </authorList>
    </citation>
    <scope>NUCLEOTIDE SEQUENCE [LARGE SCALE GENOMIC DNA]</scope>
    <source>
        <strain evidence="2 3">JCM 13929</strain>
    </source>
</reference>